<keyword evidence="10 19" id="KW-0812">Transmembrane</keyword>
<dbReference type="GO" id="GO:0009236">
    <property type="term" value="P:cobalamin biosynthetic process"/>
    <property type="evidence" value="ECO:0007669"/>
    <property type="project" value="UniProtKB-UniRule"/>
</dbReference>
<dbReference type="EMBL" id="JACDUT010000001">
    <property type="protein sequence ID" value="MBA2873268.1"/>
    <property type="molecule type" value="Genomic_DNA"/>
</dbReference>
<dbReference type="Proteomes" id="UP000523087">
    <property type="component" value="Unassembled WGS sequence"/>
</dbReference>
<evidence type="ECO:0000256" key="13">
    <source>
        <dbReference type="ARBA" id="ARBA00023136"/>
    </source>
</evidence>
<dbReference type="RefSeq" id="WP_181554234.1">
    <property type="nucleotide sequence ID" value="NZ_JACDUT010000001.1"/>
</dbReference>
<proteinExistence type="inferred from homology"/>
<evidence type="ECO:0000256" key="14">
    <source>
        <dbReference type="ARBA" id="ARBA00025228"/>
    </source>
</evidence>
<evidence type="ECO:0000256" key="10">
    <source>
        <dbReference type="ARBA" id="ARBA00022692"/>
    </source>
</evidence>
<organism evidence="20 21">
    <name type="scientific">Thermaerobacillus caldiproteolyticus</name>
    <dbReference type="NCBI Taxonomy" id="247480"/>
    <lineage>
        <taxon>Bacteria</taxon>
        <taxon>Bacillati</taxon>
        <taxon>Bacillota</taxon>
        <taxon>Bacilli</taxon>
        <taxon>Bacillales</taxon>
        <taxon>Anoxybacillaceae</taxon>
        <taxon>Thermaerobacillus</taxon>
    </lineage>
</organism>
<evidence type="ECO:0000256" key="5">
    <source>
        <dbReference type="ARBA" id="ARBA00013200"/>
    </source>
</evidence>
<keyword evidence="13 19" id="KW-0472">Membrane</keyword>
<keyword evidence="21" id="KW-1185">Reference proteome</keyword>
<evidence type="ECO:0000256" key="6">
    <source>
        <dbReference type="ARBA" id="ARBA00015850"/>
    </source>
</evidence>
<feature type="transmembrane region" description="Helical" evidence="19">
    <location>
        <begin position="6"/>
        <end position="21"/>
    </location>
</feature>
<dbReference type="InterPro" id="IPR003805">
    <property type="entry name" value="CobS"/>
</dbReference>
<feature type="transmembrane region" description="Helical" evidence="19">
    <location>
        <begin position="183"/>
        <end position="202"/>
    </location>
</feature>
<feature type="transmembrane region" description="Helical" evidence="19">
    <location>
        <begin position="112"/>
        <end position="132"/>
    </location>
</feature>
<comment type="pathway">
    <text evidence="3 19">Cofactor biosynthesis; adenosylcobalamin biosynthesis; adenosylcobalamin from cob(II)yrinate a,c-diamide: step 7/7.</text>
</comment>
<evidence type="ECO:0000313" key="21">
    <source>
        <dbReference type="Proteomes" id="UP000523087"/>
    </source>
</evidence>
<dbReference type="EC" id="2.7.8.26" evidence="5 19"/>
<name>A0A7V9Z3E7_9BACL</name>
<accession>A0A7V9Z3E7</accession>
<sequence length="262" mass="29727">MKTIWHGWLLSLQFLTVIPIRKEINWQPATARWSVRCFPIVGLLIGGILAGWYSFFSSFTSVSPLFLSISLLWLSIFLSGGLHADGWMDVSDAFFSYRDVARRQEIMKDSRVGAFAVLSIMFLLSFRFLFMYETIGSHVSVMFFVLIPLLSRGFMALLLIYGRLAKATGMAAAFREHVFKRDAYVVIAILLFWLVSISVGVPYVFEKLVMLTAGALVCFLGARSFCEKQFGGITGDMLGAFVEGVETWLWFIIWLLHFFDTV</sequence>
<dbReference type="UniPathway" id="UPA00148">
    <property type="reaction ID" value="UER00238"/>
</dbReference>
<comment type="function">
    <text evidence="14 19">Joins adenosylcobinamide-GDP and alpha-ribazole to generate adenosylcobalamin (Ado-cobalamin). Also synthesizes adenosylcobalamin 5'-phosphate from adenosylcobinamide-GDP and alpha-ribazole 5'-phosphate.</text>
</comment>
<keyword evidence="9 19" id="KW-0808">Transferase</keyword>
<evidence type="ECO:0000256" key="17">
    <source>
        <dbReference type="ARBA" id="ARBA00048623"/>
    </source>
</evidence>
<dbReference type="Pfam" id="PF02654">
    <property type="entry name" value="CobS"/>
    <property type="match status" value="1"/>
</dbReference>
<comment type="cofactor">
    <cofactor evidence="1 19">
        <name>Mg(2+)</name>
        <dbReference type="ChEBI" id="CHEBI:18420"/>
    </cofactor>
</comment>
<evidence type="ECO:0000256" key="12">
    <source>
        <dbReference type="ARBA" id="ARBA00022989"/>
    </source>
</evidence>
<evidence type="ECO:0000256" key="11">
    <source>
        <dbReference type="ARBA" id="ARBA00022842"/>
    </source>
</evidence>
<evidence type="ECO:0000313" key="20">
    <source>
        <dbReference type="EMBL" id="MBA2873268.1"/>
    </source>
</evidence>
<comment type="subcellular location">
    <subcellularLocation>
        <location evidence="2 19">Cell membrane</location>
        <topology evidence="2 19">Multi-pass membrane protein</topology>
    </subcellularLocation>
</comment>
<keyword evidence="11 19" id="KW-0460">Magnesium</keyword>
<evidence type="ECO:0000256" key="16">
    <source>
        <dbReference type="ARBA" id="ARBA00032853"/>
    </source>
</evidence>
<evidence type="ECO:0000256" key="9">
    <source>
        <dbReference type="ARBA" id="ARBA00022679"/>
    </source>
</evidence>
<feature type="transmembrane region" description="Helical" evidence="19">
    <location>
        <begin position="33"/>
        <end position="53"/>
    </location>
</feature>
<dbReference type="PANTHER" id="PTHR34148">
    <property type="entry name" value="ADENOSYLCOBINAMIDE-GDP RIBAZOLETRANSFERASE"/>
    <property type="match status" value="1"/>
</dbReference>
<dbReference type="GO" id="GO:0005886">
    <property type="term" value="C:plasma membrane"/>
    <property type="evidence" value="ECO:0007669"/>
    <property type="project" value="UniProtKB-SubCell"/>
</dbReference>
<evidence type="ECO:0000256" key="3">
    <source>
        <dbReference type="ARBA" id="ARBA00004663"/>
    </source>
</evidence>
<comment type="similarity">
    <text evidence="4 19">Belongs to the CobS family.</text>
</comment>
<dbReference type="HAMAP" id="MF_00719">
    <property type="entry name" value="CobS"/>
    <property type="match status" value="1"/>
</dbReference>
<feature type="transmembrane region" description="Helical" evidence="19">
    <location>
        <begin position="238"/>
        <end position="259"/>
    </location>
</feature>
<dbReference type="GO" id="GO:0008818">
    <property type="term" value="F:cobalamin 5'-phosphate synthase activity"/>
    <property type="evidence" value="ECO:0007669"/>
    <property type="project" value="UniProtKB-UniRule"/>
</dbReference>
<keyword evidence="7 19" id="KW-1003">Cell membrane</keyword>
<evidence type="ECO:0000256" key="19">
    <source>
        <dbReference type="HAMAP-Rule" id="MF_00719"/>
    </source>
</evidence>
<gene>
    <name evidence="19" type="primary">cobS</name>
    <name evidence="20" type="ORF">HNR31_000020</name>
</gene>
<comment type="caution">
    <text evidence="20">The sequence shown here is derived from an EMBL/GenBank/DDBJ whole genome shotgun (WGS) entry which is preliminary data.</text>
</comment>
<evidence type="ECO:0000256" key="8">
    <source>
        <dbReference type="ARBA" id="ARBA00022573"/>
    </source>
</evidence>
<dbReference type="PANTHER" id="PTHR34148:SF1">
    <property type="entry name" value="ADENOSYLCOBINAMIDE-GDP RIBAZOLETRANSFERASE"/>
    <property type="match status" value="1"/>
</dbReference>
<evidence type="ECO:0000256" key="1">
    <source>
        <dbReference type="ARBA" id="ARBA00001946"/>
    </source>
</evidence>
<evidence type="ECO:0000256" key="7">
    <source>
        <dbReference type="ARBA" id="ARBA00022475"/>
    </source>
</evidence>
<keyword evidence="12 19" id="KW-1133">Transmembrane helix</keyword>
<reference evidence="20 21" key="1">
    <citation type="submission" date="2020-07" db="EMBL/GenBank/DDBJ databases">
        <title>Genomic Encyclopedia of Type Strains, Phase IV (KMG-IV): sequencing the most valuable type-strain genomes for metagenomic binning, comparative biology and taxonomic classification.</title>
        <authorList>
            <person name="Goeker M."/>
        </authorList>
    </citation>
    <scope>NUCLEOTIDE SEQUENCE [LARGE SCALE GENOMIC DNA]</scope>
    <source>
        <strain evidence="20 21">DSM 15730</strain>
    </source>
</reference>
<comment type="catalytic activity">
    <reaction evidence="17 19">
        <text>alpha-ribazole + adenosylcob(III)inamide-GDP = adenosylcob(III)alamin + GMP + H(+)</text>
        <dbReference type="Rhea" id="RHEA:16049"/>
        <dbReference type="ChEBI" id="CHEBI:10329"/>
        <dbReference type="ChEBI" id="CHEBI:15378"/>
        <dbReference type="ChEBI" id="CHEBI:18408"/>
        <dbReference type="ChEBI" id="CHEBI:58115"/>
        <dbReference type="ChEBI" id="CHEBI:60487"/>
        <dbReference type="EC" id="2.7.8.26"/>
    </reaction>
</comment>
<comment type="catalytic activity">
    <reaction evidence="18 19">
        <text>alpha-ribazole 5'-phosphate + adenosylcob(III)inamide-GDP = adenosylcob(III)alamin 5'-phosphate + GMP + H(+)</text>
        <dbReference type="Rhea" id="RHEA:23560"/>
        <dbReference type="ChEBI" id="CHEBI:15378"/>
        <dbReference type="ChEBI" id="CHEBI:57918"/>
        <dbReference type="ChEBI" id="CHEBI:58115"/>
        <dbReference type="ChEBI" id="CHEBI:60487"/>
        <dbReference type="ChEBI" id="CHEBI:60493"/>
        <dbReference type="EC" id="2.7.8.26"/>
    </reaction>
</comment>
<dbReference type="AlphaFoldDB" id="A0A7V9Z3E7"/>
<evidence type="ECO:0000256" key="18">
    <source>
        <dbReference type="ARBA" id="ARBA00049504"/>
    </source>
</evidence>
<evidence type="ECO:0000256" key="2">
    <source>
        <dbReference type="ARBA" id="ARBA00004651"/>
    </source>
</evidence>
<protein>
    <recommendedName>
        <fullName evidence="6 19">Adenosylcobinamide-GDP ribazoletransferase</fullName>
        <ecNumber evidence="5 19">2.7.8.26</ecNumber>
    </recommendedName>
    <alternativeName>
        <fullName evidence="16 19">Cobalamin synthase</fullName>
    </alternativeName>
    <alternativeName>
        <fullName evidence="15 19">Cobalamin-5'-phosphate synthase</fullName>
    </alternativeName>
</protein>
<feature type="transmembrane region" description="Helical" evidence="19">
    <location>
        <begin position="138"/>
        <end position="162"/>
    </location>
</feature>
<dbReference type="GO" id="GO:0051073">
    <property type="term" value="F:adenosylcobinamide-GDP ribazoletransferase activity"/>
    <property type="evidence" value="ECO:0007669"/>
    <property type="project" value="UniProtKB-UniRule"/>
</dbReference>
<feature type="transmembrane region" description="Helical" evidence="19">
    <location>
        <begin position="65"/>
        <end position="84"/>
    </location>
</feature>
<evidence type="ECO:0000256" key="4">
    <source>
        <dbReference type="ARBA" id="ARBA00010561"/>
    </source>
</evidence>
<evidence type="ECO:0000256" key="15">
    <source>
        <dbReference type="ARBA" id="ARBA00032605"/>
    </source>
</evidence>
<keyword evidence="8 19" id="KW-0169">Cobalamin biosynthesis</keyword>